<gene>
    <name evidence="2" type="ORF">KQ657_003342</name>
</gene>
<evidence type="ECO:0000313" key="2">
    <source>
        <dbReference type="EMBL" id="KAG7195575.1"/>
    </source>
</evidence>
<dbReference type="EMBL" id="JAHMUF010000003">
    <property type="protein sequence ID" value="KAG7195575.1"/>
    <property type="molecule type" value="Genomic_DNA"/>
</dbReference>
<feature type="region of interest" description="Disordered" evidence="1">
    <location>
        <begin position="324"/>
        <end position="361"/>
    </location>
</feature>
<feature type="region of interest" description="Disordered" evidence="1">
    <location>
        <begin position="383"/>
        <end position="465"/>
    </location>
</feature>
<evidence type="ECO:0000313" key="3">
    <source>
        <dbReference type="Proteomes" id="UP000790833"/>
    </source>
</evidence>
<keyword evidence="3" id="KW-1185">Reference proteome</keyword>
<comment type="caution">
    <text evidence="2">The sequence shown here is derived from an EMBL/GenBank/DDBJ whole genome shotgun (WGS) entry which is preliminary data.</text>
</comment>
<feature type="compositionally biased region" description="Basic and acidic residues" evidence="1">
    <location>
        <begin position="324"/>
        <end position="346"/>
    </location>
</feature>
<proteinExistence type="predicted"/>
<feature type="region of interest" description="Disordered" evidence="1">
    <location>
        <begin position="521"/>
        <end position="553"/>
    </location>
</feature>
<sequence>MILTQTKKPEPQKRHHPIISIDGNVHRTTFAFDPNEVFIANLTLTITKLTIQRWCPLIIEFDNDANYKLLSSSDQSLVDQLQAYASNRISHELEKRIRGPGPGKSILKRDYDEKYYLDSNESCSLTSEDTLNCSQEKSSNRVWFEDDFSDYLDSDASFVLDVSPPGEVMRLATKNLSRPITEQQTKSFITDMCNLRHNDKENYMETNDIKNEHVDQNNGISEEESTKVGTILKSVNYDDFFEVPEDKEVDVLDSLDTTTIFEEDTPFESLQSVNLVIHETHLRKNASTLSLKDFMEDNEAIEYNGPIVNDDSKEKDDYGYIAKDEDFARNRDSSKSEVEDVHDKGLKSKQNASQLQDGFIPKEKNQLQLENSTSSLERNVIAKLIDPEPRTPTLADESENRNGSEDNSIPGRIEGLDNVPIPPMQLNNCESSMGDDEPFIPSPGKRMYYNNSPTKPDLAPSSSSSSRVAGSIALFSVEHQNGMDFAFKSSNVPSFIKEDKKFRFIKVGKVQTYVHLFEEQGQQQPKLADTSRTNSRVNSRAGSPKVSVTVIDE</sequence>
<dbReference type="AlphaFoldDB" id="A0A9P7VD09"/>
<feature type="compositionally biased region" description="Polar residues" evidence="1">
    <location>
        <begin position="521"/>
        <end position="541"/>
    </location>
</feature>
<dbReference type="GeneID" id="66116716"/>
<reference evidence="2" key="1">
    <citation type="submission" date="2021-03" db="EMBL/GenBank/DDBJ databases">
        <authorList>
            <person name="Palmer J.M."/>
        </authorList>
    </citation>
    <scope>NUCLEOTIDE SEQUENCE</scope>
    <source>
        <strain evidence="2">ARV_011</strain>
    </source>
</reference>
<dbReference type="OrthoDB" id="4021450at2759"/>
<name>A0A9P7VD09_9ASCO</name>
<protein>
    <submittedName>
        <fullName evidence="2">Uncharacterized protein</fullName>
    </submittedName>
</protein>
<dbReference type="Proteomes" id="UP000790833">
    <property type="component" value="Unassembled WGS sequence"/>
</dbReference>
<evidence type="ECO:0000256" key="1">
    <source>
        <dbReference type="SAM" id="MobiDB-lite"/>
    </source>
</evidence>
<organism evidence="2 3">
    <name type="scientific">Scheffersomyces spartinae</name>
    <dbReference type="NCBI Taxonomy" id="45513"/>
    <lineage>
        <taxon>Eukaryota</taxon>
        <taxon>Fungi</taxon>
        <taxon>Dikarya</taxon>
        <taxon>Ascomycota</taxon>
        <taxon>Saccharomycotina</taxon>
        <taxon>Pichiomycetes</taxon>
        <taxon>Debaryomycetaceae</taxon>
        <taxon>Scheffersomyces</taxon>
    </lineage>
</organism>
<accession>A0A9P7VD09</accession>
<dbReference type="RefSeq" id="XP_043051120.1">
    <property type="nucleotide sequence ID" value="XM_043194068.1"/>
</dbReference>